<dbReference type="Gene3D" id="3.40.640.10">
    <property type="entry name" value="Type I PLP-dependent aspartate aminotransferase-like (Major domain)"/>
    <property type="match status" value="1"/>
</dbReference>
<keyword evidence="4 5" id="KW-0663">Pyridoxal phosphate</keyword>
<keyword evidence="7" id="KW-1185">Reference proteome</keyword>
<evidence type="ECO:0000313" key="6">
    <source>
        <dbReference type="EMBL" id="EPF83525.1"/>
    </source>
</evidence>
<organism evidence="6 7">
    <name type="scientific">Acinetobacter gyllenbergii CIP 110306 = MTCC 11365</name>
    <dbReference type="NCBI Taxonomy" id="1217657"/>
    <lineage>
        <taxon>Bacteria</taxon>
        <taxon>Pseudomonadati</taxon>
        <taxon>Pseudomonadota</taxon>
        <taxon>Gammaproteobacteria</taxon>
        <taxon>Moraxellales</taxon>
        <taxon>Moraxellaceae</taxon>
        <taxon>Acinetobacter</taxon>
    </lineage>
</organism>
<dbReference type="PANTHER" id="PTHR11986">
    <property type="entry name" value="AMINOTRANSFERASE CLASS III"/>
    <property type="match status" value="1"/>
</dbReference>
<dbReference type="GO" id="GO:0003992">
    <property type="term" value="F:N2-acetyl-L-ornithine:2-oxoglutarate 5-aminotransferase activity"/>
    <property type="evidence" value="ECO:0007669"/>
    <property type="project" value="UniProtKB-UniRule"/>
</dbReference>
<dbReference type="CDD" id="cd00610">
    <property type="entry name" value="OAT_like"/>
    <property type="match status" value="1"/>
</dbReference>
<dbReference type="InterPro" id="IPR004636">
    <property type="entry name" value="AcOrn/SuccOrn_fam"/>
</dbReference>
<dbReference type="InterPro" id="IPR015424">
    <property type="entry name" value="PyrdxlP-dep_Trfase"/>
</dbReference>
<dbReference type="GO" id="GO:0005737">
    <property type="term" value="C:cytoplasm"/>
    <property type="evidence" value="ECO:0007669"/>
    <property type="project" value="UniProtKB-SubCell"/>
</dbReference>
<evidence type="ECO:0000256" key="3">
    <source>
        <dbReference type="ARBA" id="ARBA00022679"/>
    </source>
</evidence>
<dbReference type="PIRSF" id="PIRSF000521">
    <property type="entry name" value="Transaminase_4ab_Lys_Orn"/>
    <property type="match status" value="1"/>
</dbReference>
<protein>
    <recommendedName>
        <fullName evidence="5">Acetylornithine aminotransferase</fullName>
        <shortName evidence="5">ACOAT</shortName>
        <ecNumber evidence="5">2.6.1.11</ecNumber>
    </recommendedName>
</protein>
<name>A0A829HHN6_9GAMM</name>
<comment type="pathway">
    <text evidence="5">Amino-acid biosynthesis; L-arginine biosynthesis; N(2)-acetyl-L-ornithine from L-glutamate: step 4/4.</text>
</comment>
<dbReference type="GO" id="GO:0030170">
    <property type="term" value="F:pyridoxal phosphate binding"/>
    <property type="evidence" value="ECO:0007669"/>
    <property type="project" value="InterPro"/>
</dbReference>
<dbReference type="Pfam" id="PF00202">
    <property type="entry name" value="Aminotran_3"/>
    <property type="match status" value="1"/>
</dbReference>
<evidence type="ECO:0000256" key="2">
    <source>
        <dbReference type="ARBA" id="ARBA00022605"/>
    </source>
</evidence>
<dbReference type="NCBIfam" id="NF002325">
    <property type="entry name" value="PRK01278.1"/>
    <property type="match status" value="1"/>
</dbReference>
<feature type="binding site" evidence="5">
    <location>
        <position position="286"/>
    </location>
    <ligand>
        <name>N(2)-acetyl-L-ornithine</name>
        <dbReference type="ChEBI" id="CHEBI:57805"/>
    </ligand>
</feature>
<keyword evidence="1 5" id="KW-0032">Aminotransferase</keyword>
<dbReference type="SUPFAM" id="SSF53383">
    <property type="entry name" value="PLP-dependent transferases"/>
    <property type="match status" value="1"/>
</dbReference>
<accession>A0A829HHN6</accession>
<feature type="modified residue" description="N6-(pyridoxal phosphate)lysine" evidence="5">
    <location>
        <position position="258"/>
    </location>
</feature>
<dbReference type="InterPro" id="IPR049704">
    <property type="entry name" value="Aminotrans_3_PPA_site"/>
</dbReference>
<keyword evidence="5" id="KW-0055">Arginine biosynthesis</keyword>
<keyword evidence="5" id="KW-0963">Cytoplasm</keyword>
<evidence type="ECO:0000256" key="5">
    <source>
        <dbReference type="HAMAP-Rule" id="MF_01107"/>
    </source>
</evidence>
<feature type="binding site" evidence="5">
    <location>
        <position position="287"/>
    </location>
    <ligand>
        <name>pyridoxal 5'-phosphate</name>
        <dbReference type="ChEBI" id="CHEBI:597326"/>
    </ligand>
</feature>
<comment type="cofactor">
    <cofactor evidence="5">
        <name>pyridoxal 5'-phosphate</name>
        <dbReference type="ChEBI" id="CHEBI:597326"/>
    </cofactor>
    <text evidence="5">Binds 1 pyridoxal phosphate per subunit.</text>
</comment>
<keyword evidence="3 5" id="KW-0808">Transferase</keyword>
<comment type="subcellular location">
    <subcellularLocation>
        <location evidence="5">Cytoplasm</location>
    </subcellularLocation>
</comment>
<dbReference type="AlphaFoldDB" id="A0A829HHN6"/>
<evidence type="ECO:0000313" key="7">
    <source>
        <dbReference type="Proteomes" id="UP000014523"/>
    </source>
</evidence>
<dbReference type="PROSITE" id="PS00600">
    <property type="entry name" value="AA_TRANSFER_CLASS_3"/>
    <property type="match status" value="1"/>
</dbReference>
<evidence type="ECO:0000256" key="4">
    <source>
        <dbReference type="ARBA" id="ARBA00022898"/>
    </source>
</evidence>
<dbReference type="Proteomes" id="UP000014523">
    <property type="component" value="Unassembled WGS sequence"/>
</dbReference>
<comment type="caution">
    <text evidence="6">The sequence shown here is derived from an EMBL/GenBank/DDBJ whole genome shotgun (WGS) entry which is preliminary data.</text>
</comment>
<dbReference type="Gene3D" id="3.90.1150.10">
    <property type="entry name" value="Aspartate Aminotransferase, domain 1"/>
    <property type="match status" value="1"/>
</dbReference>
<dbReference type="NCBIfam" id="TIGR00707">
    <property type="entry name" value="argD"/>
    <property type="match status" value="1"/>
</dbReference>
<comment type="catalytic activity">
    <reaction evidence="5">
        <text>N(2)-acetyl-L-ornithine + 2-oxoglutarate = N-acetyl-L-glutamate 5-semialdehyde + L-glutamate</text>
        <dbReference type="Rhea" id="RHEA:18049"/>
        <dbReference type="ChEBI" id="CHEBI:16810"/>
        <dbReference type="ChEBI" id="CHEBI:29123"/>
        <dbReference type="ChEBI" id="CHEBI:29985"/>
        <dbReference type="ChEBI" id="CHEBI:57805"/>
        <dbReference type="EC" id="2.6.1.11"/>
    </reaction>
</comment>
<dbReference type="GO" id="GO:0042802">
    <property type="term" value="F:identical protein binding"/>
    <property type="evidence" value="ECO:0007669"/>
    <property type="project" value="TreeGrafter"/>
</dbReference>
<dbReference type="HAMAP" id="MF_01107">
    <property type="entry name" value="ArgD_aminotrans_3"/>
    <property type="match status" value="1"/>
</dbReference>
<comment type="subunit">
    <text evidence="5">Homodimer.</text>
</comment>
<comment type="similarity">
    <text evidence="5">Belongs to the class-III pyridoxal-phosphate-dependent aminotransferase family. ArgD subfamily.</text>
</comment>
<dbReference type="InterPro" id="IPR015422">
    <property type="entry name" value="PyrdxlP-dep_Trfase_small"/>
</dbReference>
<dbReference type="EC" id="2.6.1.11" evidence="5"/>
<sequence>MTNITLAPVQPDQPSHLMATYGRQAISFVRGRGAYVYTADGTEYLDALTGIAVCGLGHAHPVIAAAIAEQAATLVHTSNLFEIPWQTAAAQKLAEVSGMEEIFFSNSGAESNEGAIKIARKFGAQQGIANPKILVAEQSFHGRTLATLSATGNKKVQEGFAPLVEGFIRVPFGDVEAIQEAAINHPDIVAILIEPIQGEGGVNTAPQGFSYLEDVRALCNQHNWLMMLDEIQTGNGRTGKYFAYQHTNIVPDVMTTAKGLGNGFPIGAVMTQGKAVGLLGAGSHGSTYGGTVLGSRVVYTVLDTLEKENAVENAATVGAYIVDQLSVQLADYSVKVRGFGMMIGIQLPKDCAELVAIARDEYQLIINVTAGSVVRLLPPLNMTQAQADELLKRLVPAIQNFLKA</sequence>
<dbReference type="GO" id="GO:0006526">
    <property type="term" value="P:L-arginine biosynthetic process"/>
    <property type="evidence" value="ECO:0007669"/>
    <property type="project" value="UniProtKB-UniRule"/>
</dbReference>
<gene>
    <name evidence="5" type="primary">argD</name>
    <name evidence="6" type="ORF">F957_01871</name>
</gene>
<dbReference type="PANTHER" id="PTHR11986:SF79">
    <property type="entry name" value="ACETYLORNITHINE AMINOTRANSFERASE, MITOCHONDRIAL"/>
    <property type="match status" value="1"/>
</dbReference>
<dbReference type="InterPro" id="IPR015421">
    <property type="entry name" value="PyrdxlP-dep_Trfase_major"/>
</dbReference>
<feature type="binding site" evidence="5">
    <location>
        <begin position="229"/>
        <end position="232"/>
    </location>
    <ligand>
        <name>pyridoxal 5'-phosphate</name>
        <dbReference type="ChEBI" id="CHEBI:597326"/>
    </ligand>
</feature>
<reference evidence="6 7" key="1">
    <citation type="submission" date="2013-06" db="EMBL/GenBank/DDBJ databases">
        <title>The Genome Sequence of Acinetobacter gyllenbergii CIP 110306.</title>
        <authorList>
            <consortium name="The Broad Institute Genome Sequencing Platform"/>
            <consortium name="The Broad Institute Genome Sequencing Center for Infectious Disease"/>
            <person name="Cerqueira G."/>
            <person name="Feldgarden M."/>
            <person name="Courvalin P."/>
            <person name="Perichon B."/>
            <person name="Grillot-Courvalin C."/>
            <person name="Clermont D."/>
            <person name="Rocha E."/>
            <person name="Yoon E.-J."/>
            <person name="Nemec A."/>
            <person name="Young S.K."/>
            <person name="Zeng Q."/>
            <person name="Gargeya S."/>
            <person name="Fitzgerald M."/>
            <person name="Abouelleil A."/>
            <person name="Alvarado L."/>
            <person name="Berlin A.M."/>
            <person name="Chapman S.B."/>
            <person name="Dewar J."/>
            <person name="Goldberg J."/>
            <person name="Griggs A."/>
            <person name="Gujja S."/>
            <person name="Hansen M."/>
            <person name="Howarth C."/>
            <person name="Imamovic A."/>
            <person name="Larimer J."/>
            <person name="McCowan C."/>
            <person name="Murphy C."/>
            <person name="Pearson M."/>
            <person name="Priest M."/>
            <person name="Roberts A."/>
            <person name="Saif S."/>
            <person name="Shea T."/>
            <person name="Sykes S."/>
            <person name="Wortman J."/>
            <person name="Nusbaum C."/>
            <person name="Birren B."/>
        </authorList>
    </citation>
    <scope>NUCLEOTIDE SEQUENCE [LARGE SCALE GENOMIC DNA]</scope>
    <source>
        <strain evidence="6 7">CIP 110306</strain>
    </source>
</reference>
<dbReference type="UniPathway" id="UPA00068">
    <property type="reaction ID" value="UER00109"/>
</dbReference>
<dbReference type="RefSeq" id="WP_016539929.1">
    <property type="nucleotide sequence ID" value="NZ_ASQH01000001.1"/>
</dbReference>
<dbReference type="InterPro" id="IPR005814">
    <property type="entry name" value="Aminotrans_3"/>
</dbReference>
<feature type="binding site" evidence="5">
    <location>
        <begin position="108"/>
        <end position="109"/>
    </location>
    <ligand>
        <name>pyridoxal 5'-phosphate</name>
        <dbReference type="ChEBI" id="CHEBI:597326"/>
    </ligand>
</feature>
<feature type="binding site" evidence="5">
    <location>
        <position position="143"/>
    </location>
    <ligand>
        <name>N(2)-acetyl-L-ornithine</name>
        <dbReference type="ChEBI" id="CHEBI:57805"/>
    </ligand>
</feature>
<dbReference type="FunFam" id="3.40.640.10:FF:000004">
    <property type="entry name" value="Acetylornithine aminotransferase"/>
    <property type="match status" value="1"/>
</dbReference>
<evidence type="ECO:0000256" key="1">
    <source>
        <dbReference type="ARBA" id="ARBA00022576"/>
    </source>
</evidence>
<feature type="binding site" evidence="5">
    <location>
        <position position="140"/>
    </location>
    <ligand>
        <name>pyridoxal 5'-phosphate</name>
        <dbReference type="ChEBI" id="CHEBI:597326"/>
    </ligand>
</feature>
<proteinExistence type="inferred from homology"/>
<dbReference type="InterPro" id="IPR050103">
    <property type="entry name" value="Class-III_PLP-dep_AT"/>
</dbReference>
<dbReference type="EMBL" id="ATGG01000013">
    <property type="protein sequence ID" value="EPF83525.1"/>
    <property type="molecule type" value="Genomic_DNA"/>
</dbReference>
<comment type="miscellaneous">
    <text evidence="5">May also have succinyldiaminopimelate aminotransferase activity, thus carrying out the corresponding step in lysine biosynthesis.</text>
</comment>
<keyword evidence="2 5" id="KW-0028">Amino-acid biosynthesis</keyword>